<protein>
    <submittedName>
        <fullName evidence="3">Uncharacterized protein</fullName>
    </submittedName>
</protein>
<dbReference type="EMBL" id="OU893349">
    <property type="protein sequence ID" value="CAG9787582.1"/>
    <property type="molecule type" value="Genomic_DNA"/>
</dbReference>
<evidence type="ECO:0000313" key="3">
    <source>
        <dbReference type="EMBL" id="CAG9787582.1"/>
    </source>
</evidence>
<dbReference type="OrthoDB" id="7466391at2759"/>
<name>A0A9N9R1N1_9NEOP</name>
<feature type="signal peptide" evidence="2">
    <location>
        <begin position="1"/>
        <end position="16"/>
    </location>
</feature>
<dbReference type="AlphaFoldDB" id="A0A9N9R1N1"/>
<dbReference type="Proteomes" id="UP001153714">
    <property type="component" value="Chromosome 18"/>
</dbReference>
<reference evidence="3" key="1">
    <citation type="submission" date="2021-12" db="EMBL/GenBank/DDBJ databases">
        <authorList>
            <person name="King R."/>
        </authorList>
    </citation>
    <scope>NUCLEOTIDE SEQUENCE</scope>
</reference>
<evidence type="ECO:0000313" key="4">
    <source>
        <dbReference type="Proteomes" id="UP001153714"/>
    </source>
</evidence>
<evidence type="ECO:0000256" key="2">
    <source>
        <dbReference type="SAM" id="SignalP"/>
    </source>
</evidence>
<feature type="chain" id="PRO_5040199494" evidence="2">
    <location>
        <begin position="17"/>
        <end position="258"/>
    </location>
</feature>
<feature type="compositionally biased region" description="Basic residues" evidence="1">
    <location>
        <begin position="211"/>
        <end position="220"/>
    </location>
</feature>
<feature type="region of interest" description="Disordered" evidence="1">
    <location>
        <begin position="207"/>
        <end position="239"/>
    </location>
</feature>
<keyword evidence="4" id="KW-1185">Reference proteome</keyword>
<accession>A0A9N9R1N1</accession>
<sequence length="258" mass="29406">MQEYLLTLIVLCTVYGDGVTKASGISDFWTDDYKVFEQVYGKTSDKDLYGDTLPSISLADLGKKRAEATEKKERYIDNHAFSDFDSYSFADRYAKIFAKQILADDVKTTKPPKSFNFISYNDFKPISQDNDPETYNYLKRLEEYNKGKTSKYPKIGGGFKPVLSYGENDSAEQAYRSIQDILDAHEANKGGKNDEDERDEQIKYLTYGTGKSKKSNVRKKSGGEKSRCGSGRCRKRAVSSVRVKSGPYIRKIIQNRWH</sequence>
<reference evidence="3" key="2">
    <citation type="submission" date="2022-10" db="EMBL/GenBank/DDBJ databases">
        <authorList>
            <consortium name="ENA_rothamsted_submissions"/>
            <consortium name="culmorum"/>
            <person name="King R."/>
        </authorList>
    </citation>
    <scope>NUCLEOTIDE SEQUENCE</scope>
</reference>
<gene>
    <name evidence="3" type="ORF">DIATSA_LOCUS5452</name>
</gene>
<proteinExistence type="predicted"/>
<evidence type="ECO:0000256" key="1">
    <source>
        <dbReference type="SAM" id="MobiDB-lite"/>
    </source>
</evidence>
<organism evidence="3 4">
    <name type="scientific">Diatraea saccharalis</name>
    <name type="common">sugarcane borer</name>
    <dbReference type="NCBI Taxonomy" id="40085"/>
    <lineage>
        <taxon>Eukaryota</taxon>
        <taxon>Metazoa</taxon>
        <taxon>Ecdysozoa</taxon>
        <taxon>Arthropoda</taxon>
        <taxon>Hexapoda</taxon>
        <taxon>Insecta</taxon>
        <taxon>Pterygota</taxon>
        <taxon>Neoptera</taxon>
        <taxon>Endopterygota</taxon>
        <taxon>Lepidoptera</taxon>
        <taxon>Glossata</taxon>
        <taxon>Ditrysia</taxon>
        <taxon>Pyraloidea</taxon>
        <taxon>Crambidae</taxon>
        <taxon>Crambinae</taxon>
        <taxon>Diatraea</taxon>
    </lineage>
</organism>
<keyword evidence="2" id="KW-0732">Signal</keyword>